<dbReference type="InterPro" id="IPR007867">
    <property type="entry name" value="GMC_OxRtase_C"/>
</dbReference>
<organism evidence="6 7">
    <name type="scientific">Orchesella dallaii</name>
    <dbReference type="NCBI Taxonomy" id="48710"/>
    <lineage>
        <taxon>Eukaryota</taxon>
        <taxon>Metazoa</taxon>
        <taxon>Ecdysozoa</taxon>
        <taxon>Arthropoda</taxon>
        <taxon>Hexapoda</taxon>
        <taxon>Collembola</taxon>
        <taxon>Entomobryomorpha</taxon>
        <taxon>Entomobryoidea</taxon>
        <taxon>Orchesellidae</taxon>
        <taxon>Orchesellinae</taxon>
        <taxon>Orchesella</taxon>
    </lineage>
</organism>
<evidence type="ECO:0000256" key="1">
    <source>
        <dbReference type="ARBA" id="ARBA00001974"/>
    </source>
</evidence>
<comment type="similarity">
    <text evidence="2">Belongs to the GMC oxidoreductase family.</text>
</comment>
<dbReference type="Pfam" id="PF00732">
    <property type="entry name" value="GMC_oxred_N"/>
    <property type="match status" value="1"/>
</dbReference>
<proteinExistence type="inferred from homology"/>
<dbReference type="InterPro" id="IPR000172">
    <property type="entry name" value="GMC_OxRdtase_N"/>
</dbReference>
<gene>
    <name evidence="6" type="ORF">ODALV1_LOCUS20729</name>
</gene>
<keyword evidence="3" id="KW-0285">Flavoprotein</keyword>
<comment type="caution">
    <text evidence="6">The sequence shown here is derived from an EMBL/GenBank/DDBJ whole genome shotgun (WGS) entry which is preliminary data.</text>
</comment>
<evidence type="ECO:0000256" key="2">
    <source>
        <dbReference type="ARBA" id="ARBA00010790"/>
    </source>
</evidence>
<name>A0ABP1RDK7_9HEXA</name>
<dbReference type="PIRSF" id="PIRSF000137">
    <property type="entry name" value="Alcohol_oxidase"/>
    <property type="match status" value="1"/>
</dbReference>
<reference evidence="6 7" key="1">
    <citation type="submission" date="2024-08" db="EMBL/GenBank/DDBJ databases">
        <authorList>
            <person name="Cucini C."/>
            <person name="Frati F."/>
        </authorList>
    </citation>
    <scope>NUCLEOTIDE SEQUENCE [LARGE SCALE GENOMIC DNA]</scope>
</reference>
<dbReference type="Gene3D" id="3.30.560.10">
    <property type="entry name" value="Glucose Oxidase, domain 3"/>
    <property type="match status" value="1"/>
</dbReference>
<feature type="domain" description="Glucose-methanol-choline oxidoreductase N-terminal" evidence="5">
    <location>
        <begin position="221"/>
        <end position="235"/>
    </location>
</feature>
<dbReference type="InterPro" id="IPR012132">
    <property type="entry name" value="GMC_OxRdtase"/>
</dbReference>
<dbReference type="Pfam" id="PF05199">
    <property type="entry name" value="GMC_oxred_C"/>
    <property type="match status" value="1"/>
</dbReference>
<evidence type="ECO:0000313" key="6">
    <source>
        <dbReference type="EMBL" id="CAL8124704.1"/>
    </source>
</evidence>
<dbReference type="PANTHER" id="PTHR11552">
    <property type="entry name" value="GLUCOSE-METHANOL-CHOLINE GMC OXIDOREDUCTASE"/>
    <property type="match status" value="1"/>
</dbReference>
<protein>
    <recommendedName>
        <fullName evidence="5">Glucose-methanol-choline oxidoreductase N-terminal domain-containing protein</fullName>
    </recommendedName>
</protein>
<dbReference type="InterPro" id="IPR036188">
    <property type="entry name" value="FAD/NAD-bd_sf"/>
</dbReference>
<evidence type="ECO:0000259" key="5">
    <source>
        <dbReference type="PROSITE" id="PS00624"/>
    </source>
</evidence>
<dbReference type="PANTHER" id="PTHR11552:SF147">
    <property type="entry name" value="CHOLINE DEHYDROGENASE, MITOCHONDRIAL"/>
    <property type="match status" value="1"/>
</dbReference>
<accession>A0ABP1RDK7</accession>
<dbReference type="Proteomes" id="UP001642540">
    <property type="component" value="Unassembled WGS sequence"/>
</dbReference>
<keyword evidence="7" id="KW-1185">Reference proteome</keyword>
<keyword evidence="4" id="KW-0274">FAD</keyword>
<dbReference type="Gene3D" id="3.50.50.60">
    <property type="entry name" value="FAD/NAD(P)-binding domain"/>
    <property type="match status" value="1"/>
</dbReference>
<dbReference type="SUPFAM" id="SSF54373">
    <property type="entry name" value="FAD-linked reductases, C-terminal domain"/>
    <property type="match status" value="1"/>
</dbReference>
<dbReference type="SUPFAM" id="SSF51905">
    <property type="entry name" value="FAD/NAD(P)-binding domain"/>
    <property type="match status" value="1"/>
</dbReference>
<evidence type="ECO:0000313" key="7">
    <source>
        <dbReference type="Proteomes" id="UP001642540"/>
    </source>
</evidence>
<dbReference type="EMBL" id="CAXLJM020000068">
    <property type="protein sequence ID" value="CAL8124704.1"/>
    <property type="molecule type" value="Genomic_DNA"/>
</dbReference>
<comment type="cofactor">
    <cofactor evidence="1">
        <name>FAD</name>
        <dbReference type="ChEBI" id="CHEBI:57692"/>
    </cofactor>
</comment>
<sequence length="536" mass="59311">MSIPALSVDNTRDPSFTFQYRSVPQTEAALANNGILPFPLGRVMGGSSSINTMVVNRGSPHDFDNWARLTGDLSWSYSNLLQYFKKWENYAGEFPSDQHGYGGPITVSRQDYAPGKDTWLNAGRELGYQVADANGPQIISFAPLEYTRRFGRRMNSFEGYIQPIMGRRRNLKIITNVSATRLIFDGNKAVAVEYIEGNGTTTENTTPMLAFSRKEIISSAGAYGSPSLLLRSGIGPIDTLQQAGIPQRYNLPVGIGLQNHPIVPLQIIINDTSVTTNYSLELTPQNLQRFYQFGEGPFTLTAGLSGQAFDASQIAKADGRAEWPDMQFSTGSTSVVLSDMLHSTRGQPTLSIYSYLVRPKSRGTVRIRSSNVFDMPSIDFRYLTHEDDKKVMLEAVKFSLRIVETTDSYRRVGAHLSSKPLATCAHLPFRSDEYWYCYIGQTTASTNHPVSTCRMGRGSDDPDAVVDSQLRLIGHEGIRVVDSSIMPVIPNANTQAPTYAIAEKVSELIVKTWENFGREKSGSGGKGYRRMRGMHG</sequence>
<evidence type="ECO:0000256" key="3">
    <source>
        <dbReference type="ARBA" id="ARBA00022630"/>
    </source>
</evidence>
<dbReference type="PROSITE" id="PS00624">
    <property type="entry name" value="GMC_OXRED_2"/>
    <property type="match status" value="1"/>
</dbReference>
<evidence type="ECO:0000256" key="4">
    <source>
        <dbReference type="ARBA" id="ARBA00022827"/>
    </source>
</evidence>